<dbReference type="RefSeq" id="WP_219779014.1">
    <property type="nucleotide sequence ID" value="NZ_JAHXPT010000004.1"/>
</dbReference>
<dbReference type="PROSITE" id="PS50903">
    <property type="entry name" value="RUBREDOXIN_LIKE"/>
    <property type="match status" value="1"/>
</dbReference>
<evidence type="ECO:0000256" key="7">
    <source>
        <dbReference type="ARBA" id="ARBA00038054"/>
    </source>
</evidence>
<dbReference type="InterPro" id="IPR024935">
    <property type="entry name" value="Rubredoxin_dom"/>
</dbReference>
<name>A0ABS7AMR6_9CLOT</name>
<keyword evidence="4" id="KW-0479">Metal-binding</keyword>
<keyword evidence="5" id="KW-0249">Electron transport</keyword>
<evidence type="ECO:0000313" key="9">
    <source>
        <dbReference type="EMBL" id="MBW6409958.1"/>
    </source>
</evidence>
<organism evidence="9 10">
    <name type="scientific">Clostridium weizhouense</name>
    <dbReference type="NCBI Taxonomy" id="2859781"/>
    <lineage>
        <taxon>Bacteria</taxon>
        <taxon>Bacillati</taxon>
        <taxon>Bacillota</taxon>
        <taxon>Clostridia</taxon>
        <taxon>Eubacteriales</taxon>
        <taxon>Clostridiaceae</taxon>
        <taxon>Clostridium</taxon>
    </lineage>
</organism>
<dbReference type="EMBL" id="JAHXPT010000004">
    <property type="protein sequence ID" value="MBW6409958.1"/>
    <property type="molecule type" value="Genomic_DNA"/>
</dbReference>
<evidence type="ECO:0000256" key="6">
    <source>
        <dbReference type="ARBA" id="ARBA00023004"/>
    </source>
</evidence>
<comment type="similarity">
    <text evidence="7">Belongs to the flavoredoxin family.</text>
</comment>
<evidence type="ECO:0000256" key="1">
    <source>
        <dbReference type="ARBA" id="ARBA00001917"/>
    </source>
</evidence>
<evidence type="ECO:0000313" key="10">
    <source>
        <dbReference type="Proteomes" id="UP001519921"/>
    </source>
</evidence>
<keyword evidence="3" id="KW-0285">Flavoprotein</keyword>
<protein>
    <submittedName>
        <fullName evidence="9">Flavin reductase</fullName>
    </submittedName>
</protein>
<feature type="domain" description="Rubredoxin-like" evidence="8">
    <location>
        <begin position="175"/>
        <end position="215"/>
    </location>
</feature>
<keyword evidence="6" id="KW-0408">Iron</keyword>
<evidence type="ECO:0000256" key="3">
    <source>
        <dbReference type="ARBA" id="ARBA00022630"/>
    </source>
</evidence>
<dbReference type="SUPFAM" id="SSF50475">
    <property type="entry name" value="FMN-binding split barrel"/>
    <property type="match status" value="1"/>
</dbReference>
<proteinExistence type="inferred from homology"/>
<accession>A0ABS7AMR6</accession>
<gene>
    <name evidence="9" type="ORF">KYD98_07615</name>
</gene>
<dbReference type="SMART" id="SM00903">
    <property type="entry name" value="Flavin_Reduct"/>
    <property type="match status" value="1"/>
</dbReference>
<sequence>MDQSALFTITYGVYILTTEVDGKMNGCTINTLSQVTQEPMRVSITVLKKNFTNELIKKSNKFSVSIVSKNASLNTIAHFGYSSGRDVDKFKDMPYILDELNNPVVEKDCIATLSCKVVKDIDLGTHNMFIAEVVNAKKLNNEEPMTYAYYRDLKTGKVEQKKDNEKKSETIEKVKDVYECSVCHYIYDGDIDFEDLPDDYICPICHKPKSAFFKVN</sequence>
<dbReference type="PANTHER" id="PTHR43567">
    <property type="entry name" value="FLAVOREDOXIN-RELATED-RELATED"/>
    <property type="match status" value="1"/>
</dbReference>
<dbReference type="Pfam" id="PF01613">
    <property type="entry name" value="Flavin_Reduct"/>
    <property type="match status" value="1"/>
</dbReference>
<evidence type="ECO:0000256" key="5">
    <source>
        <dbReference type="ARBA" id="ARBA00022982"/>
    </source>
</evidence>
<evidence type="ECO:0000256" key="2">
    <source>
        <dbReference type="ARBA" id="ARBA00022448"/>
    </source>
</evidence>
<keyword evidence="10" id="KW-1185">Reference proteome</keyword>
<dbReference type="SUPFAM" id="SSF57802">
    <property type="entry name" value="Rubredoxin-like"/>
    <property type="match status" value="1"/>
</dbReference>
<comment type="cofactor">
    <cofactor evidence="1">
        <name>FMN</name>
        <dbReference type="ChEBI" id="CHEBI:58210"/>
    </cofactor>
</comment>
<dbReference type="Pfam" id="PF00301">
    <property type="entry name" value="Rubredoxin"/>
    <property type="match status" value="1"/>
</dbReference>
<dbReference type="InterPro" id="IPR012349">
    <property type="entry name" value="Split_barrel_FMN-bd"/>
</dbReference>
<dbReference type="Gene3D" id="2.20.28.10">
    <property type="match status" value="1"/>
</dbReference>
<comment type="caution">
    <text evidence="9">The sequence shown here is derived from an EMBL/GenBank/DDBJ whole genome shotgun (WGS) entry which is preliminary data.</text>
</comment>
<evidence type="ECO:0000256" key="4">
    <source>
        <dbReference type="ARBA" id="ARBA00022723"/>
    </source>
</evidence>
<reference evidence="9 10" key="1">
    <citation type="submission" date="2021-07" db="EMBL/GenBank/DDBJ databases">
        <title>Clostridium weizhouense sp. nov., an anaerobic bacterium isolated from activated sludge of Petroleum wastewater.</title>
        <authorList>
            <person name="Li Q."/>
        </authorList>
    </citation>
    <scope>NUCLEOTIDE SEQUENCE [LARGE SCALE GENOMIC DNA]</scope>
    <source>
        <strain evidence="9 10">YB-6</strain>
    </source>
</reference>
<dbReference type="Proteomes" id="UP001519921">
    <property type="component" value="Unassembled WGS sequence"/>
</dbReference>
<dbReference type="InterPro" id="IPR052174">
    <property type="entry name" value="Flavoredoxin"/>
</dbReference>
<keyword evidence="2" id="KW-0813">Transport</keyword>
<dbReference type="PANTHER" id="PTHR43567:SF1">
    <property type="entry name" value="FLAVOREDOXIN"/>
    <property type="match status" value="1"/>
</dbReference>
<dbReference type="Gene3D" id="2.30.110.10">
    <property type="entry name" value="Electron Transport, Fmn-binding Protein, Chain A"/>
    <property type="match status" value="1"/>
</dbReference>
<dbReference type="InterPro" id="IPR024934">
    <property type="entry name" value="Rubredoxin-like_dom"/>
</dbReference>
<evidence type="ECO:0000259" key="8">
    <source>
        <dbReference type="PROSITE" id="PS50903"/>
    </source>
</evidence>
<dbReference type="InterPro" id="IPR002563">
    <property type="entry name" value="Flavin_Rdtase-like_dom"/>
</dbReference>
<dbReference type="CDD" id="cd00730">
    <property type="entry name" value="rubredoxin"/>
    <property type="match status" value="1"/>
</dbReference>